<gene>
    <name evidence="1" type="ORF">DWX78_05350</name>
</gene>
<evidence type="ECO:0000313" key="1">
    <source>
        <dbReference type="EMBL" id="RGS71354.1"/>
    </source>
</evidence>
<reference evidence="1 2" key="1">
    <citation type="submission" date="2018-08" db="EMBL/GenBank/DDBJ databases">
        <title>A genome reference for cultivated species of the human gut microbiota.</title>
        <authorList>
            <person name="Zou Y."/>
            <person name="Xue W."/>
            <person name="Luo G."/>
        </authorList>
    </citation>
    <scope>NUCLEOTIDE SEQUENCE [LARGE SCALE GENOMIC DNA]</scope>
    <source>
        <strain evidence="1 2">AF21-25</strain>
    </source>
</reference>
<dbReference type="InterPro" id="IPR041893">
    <property type="entry name" value="ArdA_dom3"/>
</dbReference>
<dbReference type="EMBL" id="QRVU01000019">
    <property type="protein sequence ID" value="RGS71354.1"/>
    <property type="molecule type" value="Genomic_DNA"/>
</dbReference>
<organism evidence="1 2">
    <name type="scientific">Dorea formicigenerans</name>
    <dbReference type="NCBI Taxonomy" id="39486"/>
    <lineage>
        <taxon>Bacteria</taxon>
        <taxon>Bacillati</taxon>
        <taxon>Bacillota</taxon>
        <taxon>Clostridia</taxon>
        <taxon>Lachnospirales</taxon>
        <taxon>Lachnospiraceae</taxon>
        <taxon>Dorea</taxon>
    </lineage>
</organism>
<evidence type="ECO:0008006" key="3">
    <source>
        <dbReference type="Google" id="ProtNLM"/>
    </source>
</evidence>
<comment type="caution">
    <text evidence="1">The sequence shown here is derived from an EMBL/GenBank/DDBJ whole genome shotgun (WGS) entry which is preliminary data.</text>
</comment>
<dbReference type="AlphaFoldDB" id="A0A412KR81"/>
<sequence>MYAHVDDLAMLAQELSDLPDHEFNKLMAVQETPLRLTDFEQFKEYPHNFDYFILIPGMNSDEALGRYQLYESGMVEMPEVWKAGIDPEAFGRKVREQDNGYFTDKGYVLLSGDEWEREKPTVKQDKEVKPSVKDFLKQAKKECAAREVLPPKADKHGPEL</sequence>
<dbReference type="InterPro" id="IPR009899">
    <property type="entry name" value="ArdA"/>
</dbReference>
<name>A0A412KR81_9FIRM</name>
<dbReference type="Proteomes" id="UP000285981">
    <property type="component" value="Unassembled WGS sequence"/>
</dbReference>
<protein>
    <recommendedName>
        <fullName evidence="3">DUF4316 domain-containing protein</fullName>
    </recommendedName>
</protein>
<dbReference type="Gene3D" id="1.10.10.1190">
    <property type="entry name" value="Antirestriction protein ArdA, domain 3"/>
    <property type="match status" value="1"/>
</dbReference>
<proteinExistence type="predicted"/>
<evidence type="ECO:0000313" key="2">
    <source>
        <dbReference type="Proteomes" id="UP000285981"/>
    </source>
</evidence>
<dbReference type="Pfam" id="PF07275">
    <property type="entry name" value="ArdA"/>
    <property type="match status" value="1"/>
</dbReference>
<accession>A0A412KR81</accession>